<feature type="domain" description="ABC transmembrane type-2" evidence="6">
    <location>
        <begin position="33"/>
        <end position="259"/>
    </location>
</feature>
<dbReference type="PROSITE" id="PS51012">
    <property type="entry name" value="ABC_TM2"/>
    <property type="match status" value="1"/>
</dbReference>
<evidence type="ECO:0000313" key="8">
    <source>
        <dbReference type="Proteomes" id="UP001205609"/>
    </source>
</evidence>
<dbReference type="RefSeq" id="WP_259198382.1">
    <property type="nucleotide sequence ID" value="NZ_JANUXY010000002.1"/>
</dbReference>
<protein>
    <recommendedName>
        <fullName evidence="5">Transport permease protein</fullName>
    </recommendedName>
</protein>
<name>A0ABT2EZY4_9STAP</name>
<evidence type="ECO:0000259" key="6">
    <source>
        <dbReference type="PROSITE" id="PS51012"/>
    </source>
</evidence>
<evidence type="ECO:0000256" key="2">
    <source>
        <dbReference type="ARBA" id="ARBA00022692"/>
    </source>
</evidence>
<dbReference type="InterPro" id="IPR000412">
    <property type="entry name" value="ABC_2_transport"/>
</dbReference>
<keyword evidence="5" id="KW-0813">Transport</keyword>
<evidence type="ECO:0000313" key="7">
    <source>
        <dbReference type="EMBL" id="MCS4485764.1"/>
    </source>
</evidence>
<evidence type="ECO:0000256" key="3">
    <source>
        <dbReference type="ARBA" id="ARBA00022989"/>
    </source>
</evidence>
<accession>A0ABT2EZY4</accession>
<dbReference type="Pfam" id="PF01061">
    <property type="entry name" value="ABC2_membrane"/>
    <property type="match status" value="1"/>
</dbReference>
<feature type="transmembrane region" description="Helical" evidence="5">
    <location>
        <begin position="236"/>
        <end position="256"/>
    </location>
</feature>
<feature type="transmembrane region" description="Helical" evidence="5">
    <location>
        <begin position="43"/>
        <end position="63"/>
    </location>
</feature>
<comment type="caution">
    <text evidence="7">The sequence shown here is derived from an EMBL/GenBank/DDBJ whole genome shotgun (WGS) entry which is preliminary data.</text>
</comment>
<keyword evidence="8" id="KW-1185">Reference proteome</keyword>
<dbReference type="EMBL" id="JANUXY010000002">
    <property type="protein sequence ID" value="MCS4485764.1"/>
    <property type="molecule type" value="Genomic_DNA"/>
</dbReference>
<feature type="transmembrane region" description="Helical" evidence="5">
    <location>
        <begin position="69"/>
        <end position="91"/>
    </location>
</feature>
<dbReference type="Proteomes" id="UP001205609">
    <property type="component" value="Unassembled WGS sequence"/>
</dbReference>
<proteinExistence type="inferred from homology"/>
<organism evidence="7 8">
    <name type="scientific">Staphylococcus americanisciuri</name>
    <dbReference type="NCBI Taxonomy" id="2973940"/>
    <lineage>
        <taxon>Bacteria</taxon>
        <taxon>Bacillati</taxon>
        <taxon>Bacillota</taxon>
        <taxon>Bacilli</taxon>
        <taxon>Bacillales</taxon>
        <taxon>Staphylococcaceae</taxon>
        <taxon>Staphylococcus</taxon>
    </lineage>
</organism>
<sequence>MFVQEFREKSNLGIGSLAILINIEFKAFWRNKNILITQVVQPTIYFLFLVMGLGGSLGTITYYNMDIQYQSYALIGVLGLLIISQMTQTIYRTTIDKRWGLLSLKFLSGVKPFYYMIGMSTYPAIGFTVQSLLLYLLALPFHLEIGFIKFVLVILIGIISLLFWTSIGIMITTYINDYQKRDTIIAMMMLPLGFSAPTFYLAENVPHYINIVASINPLTYQVNAMRNILFGIHGNLSLALTIGFTALSLMTGVWVLKRSDLVIKEN</sequence>
<dbReference type="PANTHER" id="PTHR43229:SF2">
    <property type="entry name" value="NODULATION PROTEIN J"/>
    <property type="match status" value="1"/>
</dbReference>
<dbReference type="PIRSF" id="PIRSF006648">
    <property type="entry name" value="DrrB"/>
    <property type="match status" value="1"/>
</dbReference>
<reference evidence="7 8" key="1">
    <citation type="journal article" date="2023" name="Int. J. Syst. Evol. Microbiol.">
        <title>Streptococcus sciuri sp. nov., Staphylococcus marylandisciuri sp. nov. and Staphylococcus americanisciuri sp. nov., isolated from faeces of eastern grey squirrel (Sciurus carolinensis).</title>
        <authorList>
            <person name="Volokhov D.V."/>
            <person name="Zagorodnyaya T.A."/>
            <person name="Furtak V.A."/>
            <person name="Nattanmai G."/>
            <person name="Randall L."/>
            <person name="Jose S."/>
            <person name="Gao Y."/>
            <person name="Eisenberg T."/>
            <person name="Delmonte P."/>
            <person name="Blom J."/>
            <person name="Mitchell K.K."/>
        </authorList>
    </citation>
    <scope>NUCLEOTIDE SEQUENCE [LARGE SCALE GENOMIC DNA]</scope>
    <source>
        <strain evidence="7 8">GRT3</strain>
    </source>
</reference>
<feature type="transmembrane region" description="Helical" evidence="5">
    <location>
        <begin position="12"/>
        <end position="31"/>
    </location>
</feature>
<keyword evidence="2 5" id="KW-0812">Transmembrane</keyword>
<keyword evidence="3 5" id="KW-1133">Transmembrane helix</keyword>
<comment type="subcellular location">
    <subcellularLocation>
        <location evidence="5">Cell membrane</location>
        <topology evidence="5">Multi-pass membrane protein</topology>
    </subcellularLocation>
    <subcellularLocation>
        <location evidence="1">Membrane</location>
        <topology evidence="1">Multi-pass membrane protein</topology>
    </subcellularLocation>
</comment>
<dbReference type="PANTHER" id="PTHR43229">
    <property type="entry name" value="NODULATION PROTEIN J"/>
    <property type="match status" value="1"/>
</dbReference>
<feature type="transmembrane region" description="Helical" evidence="5">
    <location>
        <begin position="183"/>
        <end position="202"/>
    </location>
</feature>
<dbReference type="InterPro" id="IPR013525">
    <property type="entry name" value="ABC2_TM"/>
</dbReference>
<feature type="transmembrane region" description="Helical" evidence="5">
    <location>
        <begin position="112"/>
        <end position="138"/>
    </location>
</feature>
<keyword evidence="5" id="KW-1003">Cell membrane</keyword>
<dbReference type="InterPro" id="IPR047817">
    <property type="entry name" value="ABC2_TM_bact-type"/>
</dbReference>
<comment type="similarity">
    <text evidence="5">Belongs to the ABC-2 integral membrane protein family.</text>
</comment>
<evidence type="ECO:0000256" key="1">
    <source>
        <dbReference type="ARBA" id="ARBA00004141"/>
    </source>
</evidence>
<feature type="transmembrane region" description="Helical" evidence="5">
    <location>
        <begin position="150"/>
        <end position="171"/>
    </location>
</feature>
<evidence type="ECO:0000256" key="5">
    <source>
        <dbReference type="RuleBase" id="RU361157"/>
    </source>
</evidence>
<dbReference type="InterPro" id="IPR051784">
    <property type="entry name" value="Nod_factor_ABC_transporter"/>
</dbReference>
<keyword evidence="4 5" id="KW-0472">Membrane</keyword>
<evidence type="ECO:0000256" key="4">
    <source>
        <dbReference type="ARBA" id="ARBA00023136"/>
    </source>
</evidence>
<gene>
    <name evidence="7" type="ORF">NXS11_02520</name>
</gene>